<dbReference type="EMBL" id="BAAAPC010000008">
    <property type="protein sequence ID" value="GAA1995644.1"/>
    <property type="molecule type" value="Genomic_DNA"/>
</dbReference>
<proteinExistence type="predicted"/>
<reference evidence="1 2" key="1">
    <citation type="journal article" date="2019" name="Int. J. Syst. Evol. Microbiol.">
        <title>The Global Catalogue of Microorganisms (GCM) 10K type strain sequencing project: providing services to taxonomists for standard genome sequencing and annotation.</title>
        <authorList>
            <consortium name="The Broad Institute Genomics Platform"/>
            <consortium name="The Broad Institute Genome Sequencing Center for Infectious Disease"/>
            <person name="Wu L."/>
            <person name="Ma J."/>
        </authorList>
    </citation>
    <scope>NUCLEOTIDE SEQUENCE [LARGE SCALE GENOMIC DNA]</scope>
    <source>
        <strain evidence="1 2">JCM 15313</strain>
    </source>
</reference>
<dbReference type="Proteomes" id="UP001501585">
    <property type="component" value="Unassembled WGS sequence"/>
</dbReference>
<sequence>MGNQTTIRGIEKAMDPATPSAYIRNDGSLDTDTFAEDIASIVSGYPDCDPDALLGWAARRLAEQASGDEAAPLAVGLYATRTYPYWYVRHAAVVRQMIDAVRAASEVFAAADCPHHEGDGHPGLDSTRAYTEELADLIPLLGDEHRWDEEIEDMEVLNAGPRDGWLCPGFLAGLAREILDDLRRAITRITRAPDTGHLDALYLHRDGRADIVRLTRDLGDGRWRDPKDPTGTAAVWAARRFIAGARPEERLPLLLLVCAVTRRCAWEQVAPAAVHVYREALATVDPAPLAAPCAHGEGHPTAWVPDRKRMALVRALHAPDAHAGELGDAAEIDQDAVRCPKYAAEQAREALDYSRRYLRLDEEEE</sequence>
<keyword evidence="2" id="KW-1185">Reference proteome</keyword>
<comment type="caution">
    <text evidence="1">The sequence shown here is derived from an EMBL/GenBank/DDBJ whole genome shotgun (WGS) entry which is preliminary data.</text>
</comment>
<protein>
    <submittedName>
        <fullName evidence="1">Uncharacterized protein</fullName>
    </submittedName>
</protein>
<accession>A0ABN2T093</accession>
<evidence type="ECO:0000313" key="2">
    <source>
        <dbReference type="Proteomes" id="UP001501585"/>
    </source>
</evidence>
<organism evidence="1 2">
    <name type="scientific">Nocardiopsis rhodophaea</name>
    <dbReference type="NCBI Taxonomy" id="280238"/>
    <lineage>
        <taxon>Bacteria</taxon>
        <taxon>Bacillati</taxon>
        <taxon>Actinomycetota</taxon>
        <taxon>Actinomycetes</taxon>
        <taxon>Streptosporangiales</taxon>
        <taxon>Nocardiopsidaceae</taxon>
        <taxon>Nocardiopsis</taxon>
    </lineage>
</organism>
<evidence type="ECO:0000313" key="1">
    <source>
        <dbReference type="EMBL" id="GAA1995644.1"/>
    </source>
</evidence>
<name>A0ABN2T093_9ACTN</name>
<gene>
    <name evidence="1" type="ORF">GCM10009799_22600</name>
</gene>